<dbReference type="GO" id="GO:0000155">
    <property type="term" value="F:phosphorelay sensor kinase activity"/>
    <property type="evidence" value="ECO:0007669"/>
    <property type="project" value="InterPro"/>
</dbReference>
<dbReference type="CDD" id="cd16917">
    <property type="entry name" value="HATPase_UhpB-NarQ-NarX-like"/>
    <property type="match status" value="1"/>
</dbReference>
<protein>
    <recommendedName>
        <fullName evidence="2">histidine kinase</fullName>
        <ecNumber evidence="2">2.7.13.3</ecNumber>
    </recommendedName>
</protein>
<evidence type="ECO:0000256" key="5">
    <source>
        <dbReference type="ARBA" id="ARBA00022741"/>
    </source>
</evidence>
<keyword evidence="5" id="KW-0547">Nucleotide-binding</keyword>
<evidence type="ECO:0000256" key="7">
    <source>
        <dbReference type="ARBA" id="ARBA00022840"/>
    </source>
</evidence>
<dbReference type="InterPro" id="IPR003594">
    <property type="entry name" value="HATPase_dom"/>
</dbReference>
<evidence type="ECO:0000256" key="1">
    <source>
        <dbReference type="ARBA" id="ARBA00000085"/>
    </source>
</evidence>
<keyword evidence="11" id="KW-0472">Membrane</keyword>
<dbReference type="InterPro" id="IPR036890">
    <property type="entry name" value="HATPase_C_sf"/>
</dbReference>
<dbReference type="InterPro" id="IPR055558">
    <property type="entry name" value="DUF7134"/>
</dbReference>
<dbReference type="EC" id="2.7.13.3" evidence="2"/>
<dbReference type="RefSeq" id="WP_092521039.1">
    <property type="nucleotide sequence ID" value="NZ_FNKO01000001.1"/>
</dbReference>
<keyword evidence="11" id="KW-0812">Transmembrane</keyword>
<evidence type="ECO:0000256" key="11">
    <source>
        <dbReference type="SAM" id="Phobius"/>
    </source>
</evidence>
<dbReference type="GO" id="GO:0046983">
    <property type="term" value="F:protein dimerization activity"/>
    <property type="evidence" value="ECO:0007669"/>
    <property type="project" value="InterPro"/>
</dbReference>
<comment type="catalytic activity">
    <reaction evidence="1">
        <text>ATP + protein L-histidine = ADP + protein N-phospho-L-histidine.</text>
        <dbReference type="EC" id="2.7.13.3"/>
    </reaction>
</comment>
<dbReference type="Pfam" id="PF02518">
    <property type="entry name" value="HATPase_c"/>
    <property type="match status" value="1"/>
</dbReference>
<evidence type="ECO:0000256" key="8">
    <source>
        <dbReference type="ARBA" id="ARBA00023012"/>
    </source>
</evidence>
<keyword evidence="8" id="KW-0902">Two-component regulatory system</keyword>
<feature type="coiled-coil region" evidence="9">
    <location>
        <begin position="152"/>
        <end position="179"/>
    </location>
</feature>
<feature type="transmembrane region" description="Helical" evidence="11">
    <location>
        <begin position="125"/>
        <end position="147"/>
    </location>
</feature>
<dbReference type="SMART" id="SM00387">
    <property type="entry name" value="HATPase_c"/>
    <property type="match status" value="1"/>
</dbReference>
<sequence length="383" mass="41207">MRKHSRVVDAAVASAVFAYNLPVQGAYVPEGLPPGTGVLISLGLCAPHVARRDFPLASFGGILLACLVQLALGIGFLPADVMLYCALYTVAARHERRTSVAAAGLVTLCALLAATRWAAEPFLTIGDLLTALVLVVSVWMWGSMIGIRRAYVAGLRERAVQLERERDNQARIAAAAERARIAREIHDVVSHSLSTVVVLAKGASANVHHDPDRAEHAIRNVEGTGRRALSEMRRMLDVLRDDEPGSHSPRPGVAQLEQLITDTRRAGLPVEFTVHGTPRALPDSADLAVYRIVQEALTNTRKHAGPNVTRIEVVLSYREQDVRIRVADDGRGPTTGEEHASESGHGLVGMRERVVSYGGVLHTGRRTGGGFETVATLPVGRTP</sequence>
<dbReference type="Pfam" id="PF23539">
    <property type="entry name" value="DUF7134"/>
    <property type="match status" value="1"/>
</dbReference>
<feature type="domain" description="Histidine kinase/HSP90-like ATPase" evidence="12">
    <location>
        <begin position="284"/>
        <end position="381"/>
    </location>
</feature>
<dbReference type="InterPro" id="IPR050482">
    <property type="entry name" value="Sensor_HK_TwoCompSys"/>
</dbReference>
<evidence type="ECO:0000256" key="10">
    <source>
        <dbReference type="SAM" id="MobiDB-lite"/>
    </source>
</evidence>
<evidence type="ECO:0000256" key="2">
    <source>
        <dbReference type="ARBA" id="ARBA00012438"/>
    </source>
</evidence>
<feature type="region of interest" description="Disordered" evidence="10">
    <location>
        <begin position="328"/>
        <end position="348"/>
    </location>
</feature>
<dbReference type="PANTHER" id="PTHR24421:SF10">
    <property type="entry name" value="NITRATE_NITRITE SENSOR PROTEIN NARQ"/>
    <property type="match status" value="1"/>
</dbReference>
<dbReference type="Gene3D" id="1.20.5.1930">
    <property type="match status" value="1"/>
</dbReference>
<keyword evidence="14" id="KW-1185">Reference proteome</keyword>
<evidence type="ECO:0000256" key="6">
    <source>
        <dbReference type="ARBA" id="ARBA00022777"/>
    </source>
</evidence>
<name>A0A1H0YYM3_9ACTN</name>
<accession>A0A1H0YYM3</accession>
<dbReference type="GO" id="GO:0005524">
    <property type="term" value="F:ATP binding"/>
    <property type="evidence" value="ECO:0007669"/>
    <property type="project" value="UniProtKB-KW"/>
</dbReference>
<proteinExistence type="predicted"/>
<dbReference type="SUPFAM" id="SSF55874">
    <property type="entry name" value="ATPase domain of HSP90 chaperone/DNA topoisomerase II/histidine kinase"/>
    <property type="match status" value="1"/>
</dbReference>
<evidence type="ECO:0000256" key="3">
    <source>
        <dbReference type="ARBA" id="ARBA00022553"/>
    </source>
</evidence>
<dbReference type="AlphaFoldDB" id="A0A1H0YYM3"/>
<gene>
    <name evidence="13" type="ORF">SAMN04489718_0743</name>
</gene>
<keyword evidence="9" id="KW-0175">Coiled coil</keyword>
<feature type="transmembrane region" description="Helical" evidence="11">
    <location>
        <begin position="62"/>
        <end position="87"/>
    </location>
</feature>
<evidence type="ECO:0000256" key="4">
    <source>
        <dbReference type="ARBA" id="ARBA00022679"/>
    </source>
</evidence>
<evidence type="ECO:0000313" key="14">
    <source>
        <dbReference type="Proteomes" id="UP000199301"/>
    </source>
</evidence>
<dbReference type="InterPro" id="IPR011712">
    <property type="entry name" value="Sig_transdc_His_kin_sub3_dim/P"/>
</dbReference>
<keyword evidence="7" id="KW-0067">ATP-binding</keyword>
<dbReference type="GO" id="GO:0016020">
    <property type="term" value="C:membrane"/>
    <property type="evidence" value="ECO:0007669"/>
    <property type="project" value="InterPro"/>
</dbReference>
<evidence type="ECO:0000259" key="12">
    <source>
        <dbReference type="SMART" id="SM00387"/>
    </source>
</evidence>
<keyword evidence="6 13" id="KW-0418">Kinase</keyword>
<evidence type="ECO:0000313" key="13">
    <source>
        <dbReference type="EMBL" id="SDQ20299.1"/>
    </source>
</evidence>
<organism evidence="13 14">
    <name type="scientific">Actinopolyspora saharensis</name>
    <dbReference type="NCBI Taxonomy" id="995062"/>
    <lineage>
        <taxon>Bacteria</taxon>
        <taxon>Bacillati</taxon>
        <taxon>Actinomycetota</taxon>
        <taxon>Actinomycetes</taxon>
        <taxon>Actinopolysporales</taxon>
        <taxon>Actinopolysporaceae</taxon>
        <taxon>Actinopolyspora</taxon>
    </lineage>
</organism>
<keyword evidence="3" id="KW-0597">Phosphoprotein</keyword>
<dbReference type="STRING" id="995062.SAMN04489718_0743"/>
<feature type="transmembrane region" description="Helical" evidence="11">
    <location>
        <begin position="99"/>
        <end position="119"/>
    </location>
</feature>
<keyword evidence="4" id="KW-0808">Transferase</keyword>
<dbReference type="Pfam" id="PF07730">
    <property type="entry name" value="HisKA_3"/>
    <property type="match status" value="1"/>
</dbReference>
<dbReference type="Proteomes" id="UP000199301">
    <property type="component" value="Unassembled WGS sequence"/>
</dbReference>
<dbReference type="PANTHER" id="PTHR24421">
    <property type="entry name" value="NITRATE/NITRITE SENSOR PROTEIN NARX-RELATED"/>
    <property type="match status" value="1"/>
</dbReference>
<dbReference type="EMBL" id="FNKO01000001">
    <property type="protein sequence ID" value="SDQ20299.1"/>
    <property type="molecule type" value="Genomic_DNA"/>
</dbReference>
<evidence type="ECO:0000256" key="9">
    <source>
        <dbReference type="SAM" id="Coils"/>
    </source>
</evidence>
<dbReference type="Gene3D" id="3.30.565.10">
    <property type="entry name" value="Histidine kinase-like ATPase, C-terminal domain"/>
    <property type="match status" value="1"/>
</dbReference>
<reference evidence="14" key="1">
    <citation type="submission" date="2016-10" db="EMBL/GenBank/DDBJ databases">
        <authorList>
            <person name="Varghese N."/>
            <person name="Submissions S."/>
        </authorList>
    </citation>
    <scope>NUCLEOTIDE SEQUENCE [LARGE SCALE GENOMIC DNA]</scope>
    <source>
        <strain evidence="14">DSM 45459</strain>
    </source>
</reference>
<dbReference type="OrthoDB" id="227596at2"/>
<feature type="compositionally biased region" description="Basic and acidic residues" evidence="10">
    <location>
        <begin position="328"/>
        <end position="342"/>
    </location>
</feature>
<keyword evidence="11" id="KW-1133">Transmembrane helix</keyword>